<reference evidence="4" key="1">
    <citation type="submission" date="2023-07" db="EMBL/GenBank/DDBJ databases">
        <authorList>
            <person name="Stuckert A."/>
        </authorList>
    </citation>
    <scope>NUCLEOTIDE SEQUENCE</scope>
</reference>
<feature type="chain" id="PRO_5047317702" description="MHC class I-like antigen recognition-like domain-containing protein" evidence="2">
    <location>
        <begin position="17"/>
        <end position="172"/>
    </location>
</feature>
<keyword evidence="5" id="KW-1185">Reference proteome</keyword>
<dbReference type="PANTHER" id="PTHR16675">
    <property type="entry name" value="MHC CLASS I-RELATED"/>
    <property type="match status" value="1"/>
</dbReference>
<comment type="caution">
    <text evidence="4">The sequence shown here is derived from an EMBL/GenBank/DDBJ whole genome shotgun (WGS) entry which is preliminary data.</text>
</comment>
<dbReference type="EMBL" id="CAUEEQ010070332">
    <property type="protein sequence ID" value="CAJ0965871.1"/>
    <property type="molecule type" value="Genomic_DNA"/>
</dbReference>
<dbReference type="InterPro" id="IPR050208">
    <property type="entry name" value="MHC_class-I_related"/>
</dbReference>
<organism evidence="4 5">
    <name type="scientific">Ranitomeya imitator</name>
    <name type="common">mimic poison frog</name>
    <dbReference type="NCBI Taxonomy" id="111125"/>
    <lineage>
        <taxon>Eukaryota</taxon>
        <taxon>Metazoa</taxon>
        <taxon>Chordata</taxon>
        <taxon>Craniata</taxon>
        <taxon>Vertebrata</taxon>
        <taxon>Euteleostomi</taxon>
        <taxon>Amphibia</taxon>
        <taxon>Batrachia</taxon>
        <taxon>Anura</taxon>
        <taxon>Neobatrachia</taxon>
        <taxon>Hyloidea</taxon>
        <taxon>Dendrobatidae</taxon>
        <taxon>Dendrobatinae</taxon>
        <taxon>Ranitomeya</taxon>
    </lineage>
</organism>
<dbReference type="InterPro" id="IPR011162">
    <property type="entry name" value="MHC_I/II-like_Ag-recog"/>
</dbReference>
<dbReference type="Proteomes" id="UP001176940">
    <property type="component" value="Unassembled WGS sequence"/>
</dbReference>
<dbReference type="PANTHER" id="PTHR16675:SF235">
    <property type="entry name" value="SHKT DOMAIN-CONTAINING PROTEIN"/>
    <property type="match status" value="1"/>
</dbReference>
<evidence type="ECO:0000313" key="5">
    <source>
        <dbReference type="Proteomes" id="UP001176940"/>
    </source>
</evidence>
<keyword evidence="2" id="KW-0732">Signal</keyword>
<feature type="signal peptide" evidence="2">
    <location>
        <begin position="1"/>
        <end position="16"/>
    </location>
</feature>
<accession>A0ABN9MGG1</accession>
<sequence>MQRCVILLLLMGSAHCTFSGSHSHYFYTTLTYNSSFESSFYSSMRMIDDVPLFWYDSDNGVVERQVPWFKGVNTSLWGVSRNELRFHGVMQAILNETLNYINNTEGYHVLQNLDGCAVNTDGTIGYIKEYQYNGQPFIYFDWETRKWKSELPEFEGFKEDVFGNYTMTEEEK</sequence>
<evidence type="ECO:0000259" key="3">
    <source>
        <dbReference type="Pfam" id="PF00129"/>
    </source>
</evidence>
<evidence type="ECO:0000313" key="4">
    <source>
        <dbReference type="EMBL" id="CAJ0965871.1"/>
    </source>
</evidence>
<name>A0ABN9MGG1_9NEOB</name>
<keyword evidence="1" id="KW-0325">Glycoprotein</keyword>
<dbReference type="SUPFAM" id="SSF54452">
    <property type="entry name" value="MHC antigen-recognition domain"/>
    <property type="match status" value="1"/>
</dbReference>
<evidence type="ECO:0000256" key="1">
    <source>
        <dbReference type="ARBA" id="ARBA00023180"/>
    </source>
</evidence>
<dbReference type="InterPro" id="IPR011161">
    <property type="entry name" value="MHC_I-like_Ag-recog"/>
</dbReference>
<dbReference type="Pfam" id="PF00129">
    <property type="entry name" value="MHC_I"/>
    <property type="match status" value="1"/>
</dbReference>
<gene>
    <name evidence="4" type="ORF">RIMI_LOCUS20720078</name>
</gene>
<dbReference type="Gene3D" id="3.30.500.10">
    <property type="entry name" value="MHC class I-like antigen recognition-like"/>
    <property type="match status" value="1"/>
</dbReference>
<evidence type="ECO:0000256" key="2">
    <source>
        <dbReference type="SAM" id="SignalP"/>
    </source>
</evidence>
<proteinExistence type="predicted"/>
<dbReference type="InterPro" id="IPR037055">
    <property type="entry name" value="MHC_I-like_Ag-recog_sf"/>
</dbReference>
<protein>
    <recommendedName>
        <fullName evidence="3">MHC class I-like antigen recognition-like domain-containing protein</fullName>
    </recommendedName>
</protein>
<feature type="domain" description="MHC class I-like antigen recognition-like" evidence="3">
    <location>
        <begin position="22"/>
        <end position="153"/>
    </location>
</feature>